<keyword evidence="1" id="KW-0732">Signal</keyword>
<feature type="chain" id="PRO_5046241376" description="DUF3857 domain-containing protein" evidence="1">
    <location>
        <begin position="24"/>
        <end position="586"/>
    </location>
</feature>
<evidence type="ECO:0000256" key="1">
    <source>
        <dbReference type="SAM" id="SignalP"/>
    </source>
</evidence>
<dbReference type="EMBL" id="JBHRYQ010000001">
    <property type="protein sequence ID" value="MFC3809705.1"/>
    <property type="molecule type" value="Genomic_DNA"/>
</dbReference>
<evidence type="ECO:0000313" key="3">
    <source>
        <dbReference type="Proteomes" id="UP001595616"/>
    </source>
</evidence>
<dbReference type="Proteomes" id="UP001595616">
    <property type="component" value="Unassembled WGS sequence"/>
</dbReference>
<proteinExistence type="predicted"/>
<accession>A0ABV7YRW1</accession>
<reference evidence="3" key="1">
    <citation type="journal article" date="2019" name="Int. J. Syst. Evol. Microbiol.">
        <title>The Global Catalogue of Microorganisms (GCM) 10K type strain sequencing project: providing services to taxonomists for standard genome sequencing and annotation.</title>
        <authorList>
            <consortium name="The Broad Institute Genomics Platform"/>
            <consortium name="The Broad Institute Genome Sequencing Center for Infectious Disease"/>
            <person name="Wu L."/>
            <person name="Ma J."/>
        </authorList>
    </citation>
    <scope>NUCLEOTIDE SEQUENCE [LARGE SCALE GENOMIC DNA]</scope>
    <source>
        <strain evidence="3">CECT 7956</strain>
    </source>
</reference>
<gene>
    <name evidence="2" type="ORF">ACFOOI_03480</name>
</gene>
<evidence type="ECO:0000313" key="2">
    <source>
        <dbReference type="EMBL" id="MFC3809705.1"/>
    </source>
</evidence>
<organism evidence="2 3">
    <name type="scientific">Lacihabitans lacunae</name>
    <dbReference type="NCBI Taxonomy" id="1028214"/>
    <lineage>
        <taxon>Bacteria</taxon>
        <taxon>Pseudomonadati</taxon>
        <taxon>Bacteroidota</taxon>
        <taxon>Cytophagia</taxon>
        <taxon>Cytophagales</taxon>
        <taxon>Leadbetterellaceae</taxon>
        <taxon>Lacihabitans</taxon>
    </lineage>
</organism>
<keyword evidence="3" id="KW-1185">Reference proteome</keyword>
<name>A0ABV7YRW1_9BACT</name>
<protein>
    <recommendedName>
        <fullName evidence="4">DUF3857 domain-containing protein</fullName>
    </recommendedName>
</protein>
<dbReference type="RefSeq" id="WP_379835108.1">
    <property type="nucleotide sequence ID" value="NZ_JBHRYQ010000001.1"/>
</dbReference>
<comment type="caution">
    <text evidence="2">The sequence shown here is derived from an EMBL/GenBank/DDBJ whole genome shotgun (WGS) entry which is preliminary data.</text>
</comment>
<feature type="signal peptide" evidence="1">
    <location>
        <begin position="1"/>
        <end position="23"/>
    </location>
</feature>
<evidence type="ECO:0008006" key="4">
    <source>
        <dbReference type="Google" id="ProtNLM"/>
    </source>
</evidence>
<sequence length="586" mass="66321">MKNKQIIVSIFLTIATISSFAQKVDIDKEKYSVKRTYLPTQPVSNDIYFYQVDVSLPVSVSKYIKPEQVASNFNIEGFKQAQGQPNSIKITYNTNDFYISRNEIISRTEDIKDKDGKVTGKRTLYKNKVSYTFGSNYGVKAPDDSDIIKMTNYNNQDVKVYESNEFSTSKEAANSWNDNADAQKSKLINDFINNNVDGISRYLRNQFGYTKQTISSYLWTMDSKKHAENEKFQAMTKLVIEKLKSLTYEKRPEDLEASLKPAIDYFVTISKGDMSDKNNKKLVYAAVYNLSEIYYYLDEPVQSKIYAERLINDDLDKRDGKEAVKNADDLLEKFKINKTASTHFERVFPEIDQSLVPVAASSSASTMAAEAPKTPRFLEGMVITLDDKEIEGVFINEFEKSPWEVQDGIRFIPMTLFNDGKYDKKSLTKYSPKELKGLAIAGKLFVPVLFSDISKLANGSPLGATTKKYFLEVQKDGKYKLLKYYESPANLTAFSGENSTGPKVEDLGTMDLILVPGEDKAKKVTTSYLEELITPNASLFADYQKGKYSKDGKAINVKRGMLDRMAAKTDLDENIDLNAIIDVLNK</sequence>